<organism evidence="2 3">
    <name type="scientific">Jatrophihabitans telluris</name>
    <dbReference type="NCBI Taxonomy" id="2038343"/>
    <lineage>
        <taxon>Bacteria</taxon>
        <taxon>Bacillati</taxon>
        <taxon>Actinomycetota</taxon>
        <taxon>Actinomycetes</taxon>
        <taxon>Jatrophihabitantales</taxon>
        <taxon>Jatrophihabitantaceae</taxon>
        <taxon>Jatrophihabitans</taxon>
    </lineage>
</organism>
<evidence type="ECO:0000313" key="3">
    <source>
        <dbReference type="Proteomes" id="UP001056336"/>
    </source>
</evidence>
<sequence length="174" mass="17610">MANAGLRSLRTACFAVLGVGVVSISVPATLIGLSRSSAASTAHLVPTVPGAGAQLSECDGRVLAVGAVLPAGDCVEVVERGFDARELIEVRRLSSRERTVQVRADAHGNVHFRMIVSGKVQHHGDTLTFVGLGQPVPAPSGGSVPAPSGAPGTGSTGLVVAVPRFAVFHFSVAA</sequence>
<proteinExistence type="predicted"/>
<evidence type="ECO:0000313" key="2">
    <source>
        <dbReference type="EMBL" id="UQX89343.1"/>
    </source>
</evidence>
<reference evidence="2" key="1">
    <citation type="journal article" date="2018" name="Int. J. Syst. Evol. Microbiol.">
        <title>Jatrophihabitans telluris sp. nov., isolated from sediment soil of lava forest wetlands and the emended description of the genus Jatrophihabitans.</title>
        <authorList>
            <person name="Lee K.C."/>
            <person name="Suh M.K."/>
            <person name="Eom M.K."/>
            <person name="Kim K.K."/>
            <person name="Kim J.S."/>
            <person name="Kim D.S."/>
            <person name="Ko S.H."/>
            <person name="Shin Y.K."/>
            <person name="Lee J.S."/>
        </authorList>
    </citation>
    <scope>NUCLEOTIDE SEQUENCE</scope>
    <source>
        <strain evidence="2">N237</strain>
    </source>
</reference>
<dbReference type="EMBL" id="CP097332">
    <property type="protein sequence ID" value="UQX89343.1"/>
    <property type="molecule type" value="Genomic_DNA"/>
</dbReference>
<reference evidence="2" key="2">
    <citation type="submission" date="2022-05" db="EMBL/GenBank/DDBJ databases">
        <authorList>
            <person name="Kim J.-S."/>
            <person name="Lee K."/>
            <person name="Suh M."/>
            <person name="Eom M."/>
            <person name="Kim J.-S."/>
            <person name="Kim D.-S."/>
            <person name="Ko S.-H."/>
            <person name="Shin Y."/>
            <person name="Lee J.-S."/>
        </authorList>
    </citation>
    <scope>NUCLEOTIDE SEQUENCE</scope>
    <source>
        <strain evidence="2">N237</strain>
    </source>
</reference>
<feature type="transmembrane region" description="Helical" evidence="1">
    <location>
        <begin position="12"/>
        <end position="33"/>
    </location>
</feature>
<keyword evidence="1" id="KW-1133">Transmembrane helix</keyword>
<dbReference type="Proteomes" id="UP001056336">
    <property type="component" value="Chromosome"/>
</dbReference>
<name>A0ABY4R0C7_9ACTN</name>
<evidence type="ECO:0000256" key="1">
    <source>
        <dbReference type="SAM" id="Phobius"/>
    </source>
</evidence>
<keyword evidence="3" id="KW-1185">Reference proteome</keyword>
<accession>A0ABY4R0C7</accession>
<keyword evidence="1" id="KW-0812">Transmembrane</keyword>
<protein>
    <submittedName>
        <fullName evidence="2">Uncharacterized protein</fullName>
    </submittedName>
</protein>
<keyword evidence="1" id="KW-0472">Membrane</keyword>
<dbReference type="RefSeq" id="WP_249773239.1">
    <property type="nucleotide sequence ID" value="NZ_CP097332.1"/>
</dbReference>
<gene>
    <name evidence="2" type="ORF">M6D93_04900</name>
</gene>